<protein>
    <recommendedName>
        <fullName evidence="4">Transposase</fullName>
    </recommendedName>
</protein>
<sequence>MTFVELLKKAEQELYPGCSEFSTLSFIVNLLHLKVYKWSNKSFDMMLKLLKKALPNGETLPKSYYDAKKVLNDLGLGYIAIHACKYDCAIFWKEYENFEECPVCGTSRWKVNNKGKKIPHQVLRYFPLKPRLQRLFMSSKTAEDMRWHQDKRINDEKELNHPADVKVWKEFDKEHSWFAQDARNSQEPEFEGDEVDRIKFHKHTHYTEEKGWITPQSENNHINLMFVELEFKRLSFGFLLQSFLGANFSTCLGAEIAPVLVLKQYLIAPIKHQNGAFSVFVQVLKQYYSAENRVEMEKRRIDAETRGEAVDVDKIVDDVLGKRSSYIVGLGYGPKPNKSSSGMRILQETLKEKDRECAELREERAALMEEMNAMKSTLAEHTRLFEKLVQSQNLNSRMVTEGERANDATCSFRF</sequence>
<dbReference type="EMBL" id="WHWC01000012">
    <property type="protein sequence ID" value="KAG8372439.1"/>
    <property type="molecule type" value="Genomic_DNA"/>
</dbReference>
<accession>A0AAV6WX79</accession>
<dbReference type="AlphaFoldDB" id="A0AAV6WX79"/>
<name>A0AAV6WX79_9LAMI</name>
<dbReference type="PANTHER" id="PTHR10775">
    <property type="entry name" value="OS08G0208400 PROTEIN"/>
    <property type="match status" value="1"/>
</dbReference>
<feature type="coiled-coil region" evidence="1">
    <location>
        <begin position="343"/>
        <end position="384"/>
    </location>
</feature>
<gene>
    <name evidence="2" type="ORF">BUALT_Bualt12G0066300</name>
</gene>
<proteinExistence type="predicted"/>
<dbReference type="PANTHER" id="PTHR10775:SF177">
    <property type="entry name" value="TNP2, PARTIAL"/>
    <property type="match status" value="1"/>
</dbReference>
<evidence type="ECO:0000256" key="1">
    <source>
        <dbReference type="SAM" id="Coils"/>
    </source>
</evidence>
<comment type="caution">
    <text evidence="2">The sequence shown here is derived from an EMBL/GenBank/DDBJ whole genome shotgun (WGS) entry which is preliminary data.</text>
</comment>
<evidence type="ECO:0008006" key="4">
    <source>
        <dbReference type="Google" id="ProtNLM"/>
    </source>
</evidence>
<keyword evidence="1" id="KW-0175">Coiled coil</keyword>
<keyword evidence="3" id="KW-1185">Reference proteome</keyword>
<reference evidence="2" key="1">
    <citation type="submission" date="2019-10" db="EMBL/GenBank/DDBJ databases">
        <authorList>
            <person name="Zhang R."/>
            <person name="Pan Y."/>
            <person name="Wang J."/>
            <person name="Ma R."/>
            <person name="Yu S."/>
        </authorList>
    </citation>
    <scope>NUCLEOTIDE SEQUENCE</scope>
    <source>
        <strain evidence="2">LA-IB0</strain>
        <tissue evidence="2">Leaf</tissue>
    </source>
</reference>
<evidence type="ECO:0000313" key="3">
    <source>
        <dbReference type="Proteomes" id="UP000826271"/>
    </source>
</evidence>
<dbReference type="Proteomes" id="UP000826271">
    <property type="component" value="Unassembled WGS sequence"/>
</dbReference>
<evidence type="ECO:0000313" key="2">
    <source>
        <dbReference type="EMBL" id="KAG8372439.1"/>
    </source>
</evidence>
<organism evidence="2 3">
    <name type="scientific">Buddleja alternifolia</name>
    <dbReference type="NCBI Taxonomy" id="168488"/>
    <lineage>
        <taxon>Eukaryota</taxon>
        <taxon>Viridiplantae</taxon>
        <taxon>Streptophyta</taxon>
        <taxon>Embryophyta</taxon>
        <taxon>Tracheophyta</taxon>
        <taxon>Spermatophyta</taxon>
        <taxon>Magnoliopsida</taxon>
        <taxon>eudicotyledons</taxon>
        <taxon>Gunneridae</taxon>
        <taxon>Pentapetalae</taxon>
        <taxon>asterids</taxon>
        <taxon>lamiids</taxon>
        <taxon>Lamiales</taxon>
        <taxon>Scrophulariaceae</taxon>
        <taxon>Buddlejeae</taxon>
        <taxon>Buddleja</taxon>
    </lineage>
</organism>